<dbReference type="InterPro" id="IPR009071">
    <property type="entry name" value="HMG_box_dom"/>
</dbReference>
<dbReference type="VEuPathDB" id="FungiDB:FUN_015244"/>
<dbReference type="VEuPathDB" id="FungiDB:RhiirA1_406498"/>
<name>A0A1B1EVN6_9GLOM</name>
<dbReference type="GO" id="GO:0000978">
    <property type="term" value="F:RNA polymerase II cis-regulatory region sequence-specific DNA binding"/>
    <property type="evidence" value="ECO:0007669"/>
    <property type="project" value="TreeGrafter"/>
</dbReference>
<dbReference type="PROSITE" id="PS50118">
    <property type="entry name" value="HMG_BOX_2"/>
    <property type="match status" value="1"/>
</dbReference>
<dbReference type="Gene3D" id="1.10.30.10">
    <property type="entry name" value="High mobility group box domain"/>
    <property type="match status" value="1"/>
</dbReference>
<dbReference type="GO" id="GO:0005634">
    <property type="term" value="C:nucleus"/>
    <property type="evidence" value="ECO:0007669"/>
    <property type="project" value="UniProtKB-UniRule"/>
</dbReference>
<dbReference type="OrthoDB" id="6247875at2759"/>
<protein>
    <submittedName>
        <fullName evidence="3">MATA-HMG</fullName>
    </submittedName>
</protein>
<dbReference type="InterPro" id="IPR050140">
    <property type="entry name" value="SRY-related_HMG-box_TF-like"/>
</dbReference>
<dbReference type="GO" id="GO:0030154">
    <property type="term" value="P:cell differentiation"/>
    <property type="evidence" value="ECO:0007669"/>
    <property type="project" value="TreeGrafter"/>
</dbReference>
<evidence type="ECO:0000256" key="2">
    <source>
        <dbReference type="ARBA" id="ARBA00023163"/>
    </source>
</evidence>
<gene>
    <name evidence="3" type="primary">HMG30</name>
</gene>
<dbReference type="Pfam" id="PF00505">
    <property type="entry name" value="HMG_box"/>
    <property type="match status" value="1"/>
</dbReference>
<reference evidence="3" key="1">
    <citation type="submission" date="2015-06" db="EMBL/GenBank/DDBJ databases">
        <title>Evolution and Diversity of Sexually-Related Genes in an Arbuscular Mycorrhizal Fungi.</title>
        <authorList>
            <person name="Charron P."/>
            <person name="Marton T."/>
            <person name="Corradi N."/>
        </authorList>
    </citation>
    <scope>NUCLEOTIDE SEQUENCE</scope>
    <source>
        <strain evidence="3">B3</strain>
    </source>
</reference>
<dbReference type="CDD" id="cd01389">
    <property type="entry name" value="HMG-box_ROX1-like"/>
    <property type="match status" value="1"/>
</dbReference>
<dbReference type="EMBL" id="KT212194">
    <property type="protein sequence ID" value="ANQ32870.1"/>
    <property type="molecule type" value="Genomic_DNA"/>
</dbReference>
<dbReference type="GO" id="GO:0001228">
    <property type="term" value="F:DNA-binding transcription activator activity, RNA polymerase II-specific"/>
    <property type="evidence" value="ECO:0007669"/>
    <property type="project" value="TreeGrafter"/>
</dbReference>
<proteinExistence type="predicted"/>
<sequence length="266" mass="31448">MITSLLTPDSYVKHKHNNNYLVFDVNSKTKNDEELLKYTDYKFNIEPEILLSNSTTTRLAVRNKKKGKNKIPRPQNAWIIYRRDKSVELRRDVARRKQKSKDLSKDIAQMWENEPKEVKELFEALSRMSEKMHVERYGNYKYKPKRMKSTLESSEKLNKPYKQRRFKLHSTYEKPLYVETCGNYKTYKPRITKSLESSNSNSQKSPDLSNSLSEFAVIALTYEHTSSELKSLKSEPSPEEYGSRRNAMIINPYKNFPYNIMNIMNT</sequence>
<dbReference type="PANTHER" id="PTHR10270">
    <property type="entry name" value="SOX TRANSCRIPTION FACTOR"/>
    <property type="match status" value="1"/>
</dbReference>
<dbReference type="PANTHER" id="PTHR10270:SF161">
    <property type="entry name" value="SEX-DETERMINING REGION Y PROTEIN"/>
    <property type="match status" value="1"/>
</dbReference>
<evidence type="ECO:0000313" key="3">
    <source>
        <dbReference type="EMBL" id="ANQ32870.1"/>
    </source>
</evidence>
<dbReference type="InterPro" id="IPR036910">
    <property type="entry name" value="HMG_box_dom_sf"/>
</dbReference>
<accession>A0A1B1EVN6</accession>
<keyword evidence="1" id="KW-0238">DNA-binding</keyword>
<dbReference type="SUPFAM" id="SSF47095">
    <property type="entry name" value="HMG-box"/>
    <property type="match status" value="1"/>
</dbReference>
<keyword evidence="2" id="KW-0804">Transcription</keyword>
<dbReference type="AlphaFoldDB" id="A0A1B1EVN6"/>
<dbReference type="SMART" id="SM00398">
    <property type="entry name" value="HMG"/>
    <property type="match status" value="1"/>
</dbReference>
<evidence type="ECO:0000256" key="1">
    <source>
        <dbReference type="ARBA" id="ARBA00023125"/>
    </source>
</evidence>
<dbReference type="VEuPathDB" id="FungiDB:RhiirFUN_011039"/>
<organism evidence="3">
    <name type="scientific">Rhizophagus irregularis</name>
    <dbReference type="NCBI Taxonomy" id="588596"/>
    <lineage>
        <taxon>Eukaryota</taxon>
        <taxon>Fungi</taxon>
        <taxon>Fungi incertae sedis</taxon>
        <taxon>Mucoromycota</taxon>
        <taxon>Glomeromycotina</taxon>
        <taxon>Glomeromycetes</taxon>
        <taxon>Glomerales</taxon>
        <taxon>Glomeraceae</taxon>
        <taxon>Rhizophagus</taxon>
    </lineage>
</organism>